<evidence type="ECO:0000313" key="2">
    <source>
        <dbReference type="Proteomes" id="UP001469553"/>
    </source>
</evidence>
<sequence>MKHFDTFNDYSNIFKVICGLCTFLLNDEDSQDHLPHSLLVVLSILTIKRNKSARTQASKNILLHFAAPSVQPKIIQSIFGVALLALPMSNFDFFSLKFESYTLV</sequence>
<evidence type="ECO:0000313" key="1">
    <source>
        <dbReference type="EMBL" id="MEQ2294022.1"/>
    </source>
</evidence>
<accession>A0ABV0YJX9</accession>
<protein>
    <submittedName>
        <fullName evidence="1">Uncharacterized protein</fullName>
    </submittedName>
</protein>
<dbReference type="EMBL" id="JAHRIP010036794">
    <property type="protein sequence ID" value="MEQ2294022.1"/>
    <property type="molecule type" value="Genomic_DNA"/>
</dbReference>
<keyword evidence="2" id="KW-1185">Reference proteome</keyword>
<name>A0ABV0YJX9_9TELE</name>
<reference evidence="1 2" key="1">
    <citation type="submission" date="2021-06" db="EMBL/GenBank/DDBJ databases">
        <authorList>
            <person name="Palmer J.M."/>
        </authorList>
    </citation>
    <scope>NUCLEOTIDE SEQUENCE [LARGE SCALE GENOMIC DNA]</scope>
    <source>
        <strain evidence="1 2">AS_MEX2019</strain>
        <tissue evidence="1">Muscle</tissue>
    </source>
</reference>
<dbReference type="Proteomes" id="UP001469553">
    <property type="component" value="Unassembled WGS sequence"/>
</dbReference>
<comment type="caution">
    <text evidence="1">The sequence shown here is derived from an EMBL/GenBank/DDBJ whole genome shotgun (WGS) entry which is preliminary data.</text>
</comment>
<organism evidence="1 2">
    <name type="scientific">Ameca splendens</name>
    <dbReference type="NCBI Taxonomy" id="208324"/>
    <lineage>
        <taxon>Eukaryota</taxon>
        <taxon>Metazoa</taxon>
        <taxon>Chordata</taxon>
        <taxon>Craniata</taxon>
        <taxon>Vertebrata</taxon>
        <taxon>Euteleostomi</taxon>
        <taxon>Actinopterygii</taxon>
        <taxon>Neopterygii</taxon>
        <taxon>Teleostei</taxon>
        <taxon>Neoteleostei</taxon>
        <taxon>Acanthomorphata</taxon>
        <taxon>Ovalentaria</taxon>
        <taxon>Atherinomorphae</taxon>
        <taxon>Cyprinodontiformes</taxon>
        <taxon>Goodeidae</taxon>
        <taxon>Ameca</taxon>
    </lineage>
</organism>
<proteinExistence type="predicted"/>
<gene>
    <name evidence="1" type="ORF">AMECASPLE_039583</name>
</gene>